<evidence type="ECO:0000256" key="3">
    <source>
        <dbReference type="ARBA" id="ARBA00023163"/>
    </source>
</evidence>
<dbReference type="PROSITE" id="PS50949">
    <property type="entry name" value="HTH_GNTR"/>
    <property type="match status" value="1"/>
</dbReference>
<dbReference type="PRINTS" id="PR00035">
    <property type="entry name" value="HTHGNTR"/>
</dbReference>
<evidence type="ECO:0000256" key="2">
    <source>
        <dbReference type="ARBA" id="ARBA00023125"/>
    </source>
</evidence>
<reference evidence="5 6" key="1">
    <citation type="submission" date="2020-08" db="EMBL/GenBank/DDBJ databases">
        <title>Sequencing the genomes of 1000 actinobacteria strains.</title>
        <authorList>
            <person name="Klenk H.-P."/>
        </authorList>
    </citation>
    <scope>NUCLEOTIDE SEQUENCE [LARGE SCALE GENOMIC DNA]</scope>
    <source>
        <strain evidence="5 6">DSM 41530</strain>
    </source>
</reference>
<dbReference type="SUPFAM" id="SSF48008">
    <property type="entry name" value="GntR ligand-binding domain-like"/>
    <property type="match status" value="1"/>
</dbReference>
<dbReference type="SMART" id="SM00345">
    <property type="entry name" value="HTH_GNTR"/>
    <property type="match status" value="1"/>
</dbReference>
<dbReference type="Pfam" id="PF00392">
    <property type="entry name" value="GntR"/>
    <property type="match status" value="1"/>
</dbReference>
<dbReference type="Proteomes" id="UP000530530">
    <property type="component" value="Unassembled WGS sequence"/>
</dbReference>
<keyword evidence="6" id="KW-1185">Reference proteome</keyword>
<dbReference type="Pfam" id="PF07729">
    <property type="entry name" value="FCD"/>
    <property type="match status" value="1"/>
</dbReference>
<feature type="domain" description="HTH gntR-type" evidence="4">
    <location>
        <begin position="18"/>
        <end position="85"/>
    </location>
</feature>
<dbReference type="InterPro" id="IPR008920">
    <property type="entry name" value="TF_FadR/GntR_C"/>
</dbReference>
<dbReference type="PANTHER" id="PTHR43537">
    <property type="entry name" value="TRANSCRIPTIONAL REGULATOR, GNTR FAMILY"/>
    <property type="match status" value="1"/>
</dbReference>
<dbReference type="GO" id="GO:0003677">
    <property type="term" value="F:DNA binding"/>
    <property type="evidence" value="ECO:0007669"/>
    <property type="project" value="UniProtKB-KW"/>
</dbReference>
<dbReference type="EMBL" id="JACHNG010000001">
    <property type="protein sequence ID" value="MBB4781712.1"/>
    <property type="molecule type" value="Genomic_DNA"/>
</dbReference>
<dbReference type="InterPro" id="IPR036388">
    <property type="entry name" value="WH-like_DNA-bd_sf"/>
</dbReference>
<accession>A0ABR6LIV4</accession>
<name>A0ABR6LIV4_9ACTN</name>
<sequence>MSMTPAPSSGERPHDLAGDTMTLAYEHVRDAILRGELRPGTWISQVRLAADLRVSRTPLREALRRLQTEGLVQLDFNRRIRVAPLSIPDLEALYAMRLAVEPLAVLLSVPQLTAEDVSELEAALTAMETAASDGDEERATDHHCRFHFLLLSRTEDRLRTHAESMWDHSVRYLRIYHHEPDYRLALISMGRTGHQEILGAAQARDGRQASRLVAEHLARTALTVLASVAGAHDPKTIREALRFVLDSAG</sequence>
<evidence type="ECO:0000256" key="1">
    <source>
        <dbReference type="ARBA" id="ARBA00023015"/>
    </source>
</evidence>
<dbReference type="InterPro" id="IPR011711">
    <property type="entry name" value="GntR_C"/>
</dbReference>
<dbReference type="CDD" id="cd07377">
    <property type="entry name" value="WHTH_GntR"/>
    <property type="match status" value="1"/>
</dbReference>
<dbReference type="InterPro" id="IPR000524">
    <property type="entry name" value="Tscrpt_reg_HTH_GntR"/>
</dbReference>
<dbReference type="SUPFAM" id="SSF46785">
    <property type="entry name" value="Winged helix' DNA-binding domain"/>
    <property type="match status" value="1"/>
</dbReference>
<dbReference type="Gene3D" id="1.10.10.10">
    <property type="entry name" value="Winged helix-like DNA-binding domain superfamily/Winged helix DNA-binding domain"/>
    <property type="match status" value="1"/>
</dbReference>
<dbReference type="SMART" id="SM00895">
    <property type="entry name" value="FCD"/>
    <property type="match status" value="1"/>
</dbReference>
<dbReference type="InterPro" id="IPR036390">
    <property type="entry name" value="WH_DNA-bd_sf"/>
</dbReference>
<keyword evidence="3" id="KW-0804">Transcription</keyword>
<comment type="caution">
    <text evidence="5">The sequence shown here is derived from an EMBL/GenBank/DDBJ whole genome shotgun (WGS) entry which is preliminary data.</text>
</comment>
<evidence type="ECO:0000313" key="5">
    <source>
        <dbReference type="EMBL" id="MBB4781712.1"/>
    </source>
</evidence>
<protein>
    <submittedName>
        <fullName evidence="5">DNA-binding GntR family transcriptional regulator</fullName>
    </submittedName>
</protein>
<proteinExistence type="predicted"/>
<evidence type="ECO:0000259" key="4">
    <source>
        <dbReference type="PROSITE" id="PS50949"/>
    </source>
</evidence>
<keyword evidence="1" id="KW-0805">Transcription regulation</keyword>
<gene>
    <name evidence="5" type="ORF">BJY27_002673</name>
</gene>
<dbReference type="Gene3D" id="1.20.120.530">
    <property type="entry name" value="GntR ligand-binding domain-like"/>
    <property type="match status" value="1"/>
</dbReference>
<keyword evidence="2 5" id="KW-0238">DNA-binding</keyword>
<evidence type="ECO:0000313" key="6">
    <source>
        <dbReference type="Proteomes" id="UP000530530"/>
    </source>
</evidence>
<dbReference type="PANTHER" id="PTHR43537:SF24">
    <property type="entry name" value="GLUCONATE OPERON TRANSCRIPTIONAL REPRESSOR"/>
    <property type="match status" value="1"/>
</dbReference>
<organism evidence="5 6">
    <name type="scientific">Streptomyces rapamycinicus</name>
    <dbReference type="NCBI Taxonomy" id="1226757"/>
    <lineage>
        <taxon>Bacteria</taxon>
        <taxon>Bacillati</taxon>
        <taxon>Actinomycetota</taxon>
        <taxon>Actinomycetes</taxon>
        <taxon>Kitasatosporales</taxon>
        <taxon>Streptomycetaceae</taxon>
        <taxon>Streptomyces</taxon>
        <taxon>Streptomyces violaceusniger group</taxon>
    </lineage>
</organism>